<reference evidence="2 3" key="1">
    <citation type="submission" date="2013-11" db="EMBL/GenBank/DDBJ databases">
        <title>Comparative genomics of Ignicoccus.</title>
        <authorList>
            <person name="Podar M."/>
        </authorList>
    </citation>
    <scope>NUCLEOTIDE SEQUENCE [LARGE SCALE GENOMIC DNA]</scope>
    <source>
        <strain evidence="2 3">DSM 13165</strain>
    </source>
</reference>
<keyword evidence="1" id="KW-1133">Transmembrane helix</keyword>
<organism evidence="2 3">
    <name type="scientific">Ignicoccus islandicus DSM 13165</name>
    <dbReference type="NCBI Taxonomy" id="940295"/>
    <lineage>
        <taxon>Archaea</taxon>
        <taxon>Thermoproteota</taxon>
        <taxon>Thermoprotei</taxon>
        <taxon>Desulfurococcales</taxon>
        <taxon>Desulfurococcaceae</taxon>
        <taxon>Ignicoccus</taxon>
    </lineage>
</organism>
<evidence type="ECO:0000313" key="2">
    <source>
        <dbReference type="EMBL" id="ALU12159.1"/>
    </source>
</evidence>
<accession>A0A0U3FPA6</accession>
<dbReference type="EMBL" id="CP006867">
    <property type="protein sequence ID" value="ALU12159.1"/>
    <property type="molecule type" value="Genomic_DNA"/>
</dbReference>
<evidence type="ECO:0000313" key="3">
    <source>
        <dbReference type="Proteomes" id="UP000060778"/>
    </source>
</evidence>
<gene>
    <name evidence="2" type="ORF">EYM_00965</name>
</gene>
<dbReference type="AlphaFoldDB" id="A0A0U3FPA6"/>
<dbReference type="Proteomes" id="UP000060778">
    <property type="component" value="Chromosome"/>
</dbReference>
<dbReference type="RefSeq" id="WP_157058699.1">
    <property type="nucleotide sequence ID" value="NZ_CP006867.1"/>
</dbReference>
<keyword evidence="1" id="KW-0812">Transmembrane</keyword>
<dbReference type="KEGG" id="iis:EYM_00965"/>
<proteinExistence type="predicted"/>
<dbReference type="STRING" id="940295.EYM_00965"/>
<feature type="transmembrane region" description="Helical" evidence="1">
    <location>
        <begin position="20"/>
        <end position="40"/>
    </location>
</feature>
<protein>
    <submittedName>
        <fullName evidence="2">Uncharacterized protein</fullName>
    </submittedName>
</protein>
<keyword evidence="1" id="KW-0472">Membrane</keyword>
<evidence type="ECO:0000256" key="1">
    <source>
        <dbReference type="SAM" id="Phobius"/>
    </source>
</evidence>
<dbReference type="GeneID" id="43131597"/>
<name>A0A0U3FPA6_9CREN</name>
<sequence length="47" mass="5122">MENNDRLAKGIGLVTFGLLWMISGDFLKSALIALGVYLIVQALGDRQ</sequence>
<keyword evidence="3" id="KW-1185">Reference proteome</keyword>